<gene>
    <name evidence="2" type="ORF">H9982_01420</name>
</gene>
<reference evidence="2" key="1">
    <citation type="journal article" date="2021" name="PeerJ">
        <title>Extensive microbial diversity within the chicken gut microbiome revealed by metagenomics and culture.</title>
        <authorList>
            <person name="Gilroy R."/>
            <person name="Ravi A."/>
            <person name="Getino M."/>
            <person name="Pursley I."/>
            <person name="Horton D.L."/>
            <person name="Alikhan N.F."/>
            <person name="Baker D."/>
            <person name="Gharbi K."/>
            <person name="Hall N."/>
            <person name="Watson M."/>
            <person name="Adriaenssens E.M."/>
            <person name="Foster-Nyarko E."/>
            <person name="Jarju S."/>
            <person name="Secka A."/>
            <person name="Antonio M."/>
            <person name="Oren A."/>
            <person name="Chaudhuri R.R."/>
            <person name="La Ragione R."/>
            <person name="Hildebrand F."/>
            <person name="Pallen M.J."/>
        </authorList>
    </citation>
    <scope>NUCLEOTIDE SEQUENCE</scope>
    <source>
        <strain evidence="2">ChiHjej12B11-16260</strain>
    </source>
</reference>
<reference evidence="2" key="2">
    <citation type="submission" date="2021-04" db="EMBL/GenBank/DDBJ databases">
        <authorList>
            <person name="Gilroy R."/>
        </authorList>
    </citation>
    <scope>NUCLEOTIDE SEQUENCE</scope>
    <source>
        <strain evidence="2">ChiHjej12B11-16260</strain>
    </source>
</reference>
<dbReference type="Proteomes" id="UP000824246">
    <property type="component" value="Unassembled WGS sequence"/>
</dbReference>
<evidence type="ECO:0000313" key="2">
    <source>
        <dbReference type="EMBL" id="HIX44858.1"/>
    </source>
</evidence>
<evidence type="ECO:0000313" key="3">
    <source>
        <dbReference type="Proteomes" id="UP000824246"/>
    </source>
</evidence>
<dbReference type="AlphaFoldDB" id="A0A9D2AP98"/>
<feature type="signal peptide" evidence="1">
    <location>
        <begin position="1"/>
        <end position="18"/>
    </location>
</feature>
<proteinExistence type="predicted"/>
<dbReference type="EMBL" id="DXFB01000034">
    <property type="protein sequence ID" value="HIX44858.1"/>
    <property type="molecule type" value="Genomic_DNA"/>
</dbReference>
<accession>A0A9D2AP98</accession>
<organism evidence="2 3">
    <name type="scientific">Candidatus Barnesiella excrementipullorum</name>
    <dbReference type="NCBI Taxonomy" id="2838479"/>
    <lineage>
        <taxon>Bacteria</taxon>
        <taxon>Pseudomonadati</taxon>
        <taxon>Bacteroidota</taxon>
        <taxon>Bacteroidia</taxon>
        <taxon>Bacteroidales</taxon>
        <taxon>Barnesiellaceae</taxon>
        <taxon>Barnesiella</taxon>
    </lineage>
</organism>
<name>A0A9D2AP98_9BACT</name>
<sequence>MVIRSIIALIAAIGSLFAALTSDGAEHRAVAGTVVAEEMSGMAGCYCSGESPMPFAASLPNSSVAADAEVLL</sequence>
<feature type="chain" id="PRO_5039325369" evidence="1">
    <location>
        <begin position="19"/>
        <end position="72"/>
    </location>
</feature>
<comment type="caution">
    <text evidence="2">The sequence shown here is derived from an EMBL/GenBank/DDBJ whole genome shotgun (WGS) entry which is preliminary data.</text>
</comment>
<keyword evidence="1" id="KW-0732">Signal</keyword>
<evidence type="ECO:0000256" key="1">
    <source>
        <dbReference type="SAM" id="SignalP"/>
    </source>
</evidence>
<protein>
    <submittedName>
        <fullName evidence="2">Uncharacterized protein</fullName>
    </submittedName>
</protein>